<protein>
    <submittedName>
        <fullName evidence="3">Putative membrane protein</fullName>
    </submittedName>
</protein>
<dbReference type="InterPro" id="IPR012867">
    <property type="entry name" value="DUF1648"/>
</dbReference>
<dbReference type="RefSeq" id="WP_342449014.1">
    <property type="nucleotide sequence ID" value="NZ_BAAAPQ010000025.1"/>
</dbReference>
<evidence type="ECO:0000313" key="4">
    <source>
        <dbReference type="Proteomes" id="UP000576792"/>
    </source>
</evidence>
<keyword evidence="1" id="KW-0472">Membrane</keyword>
<keyword evidence="4" id="KW-1185">Reference proteome</keyword>
<organism evidence="3 4">
    <name type="scientific">Brevibacterium marinum</name>
    <dbReference type="NCBI Taxonomy" id="418643"/>
    <lineage>
        <taxon>Bacteria</taxon>
        <taxon>Bacillati</taxon>
        <taxon>Actinomycetota</taxon>
        <taxon>Actinomycetes</taxon>
        <taxon>Micrococcales</taxon>
        <taxon>Brevibacteriaceae</taxon>
        <taxon>Brevibacterium</taxon>
    </lineage>
</organism>
<dbReference type="AlphaFoldDB" id="A0A846RRE2"/>
<feature type="transmembrane region" description="Helical" evidence="1">
    <location>
        <begin position="63"/>
        <end position="83"/>
    </location>
</feature>
<feature type="transmembrane region" description="Helical" evidence="1">
    <location>
        <begin position="115"/>
        <end position="135"/>
    </location>
</feature>
<evidence type="ECO:0000259" key="2">
    <source>
        <dbReference type="Pfam" id="PF07853"/>
    </source>
</evidence>
<sequence>MTSSTAPQPKRRPGFAALLFAVLSILVLIGIALWFWFRAPNQVPSHFGADGQPDDWSSKGETLAILVPLGVGIAVLFSIRWIWEKLPMRFLNIPHKEYWLQHGQRGYLFDCLMEFMRITAGALALLFAMILVGSLSESLGTSQPDGLMLLLTPAFLVIVALAMWNLYHQLKPRD</sequence>
<dbReference type="Pfam" id="PF07853">
    <property type="entry name" value="DUF1648"/>
    <property type="match status" value="1"/>
</dbReference>
<feature type="transmembrane region" description="Helical" evidence="1">
    <location>
        <begin position="147"/>
        <end position="167"/>
    </location>
</feature>
<dbReference type="EMBL" id="JAATJN010000001">
    <property type="protein sequence ID" value="NJC56584.1"/>
    <property type="molecule type" value="Genomic_DNA"/>
</dbReference>
<dbReference type="Proteomes" id="UP000576792">
    <property type="component" value="Unassembled WGS sequence"/>
</dbReference>
<gene>
    <name evidence="3" type="ORF">BKA07_001619</name>
</gene>
<feature type="transmembrane region" description="Helical" evidence="1">
    <location>
        <begin position="15"/>
        <end position="37"/>
    </location>
</feature>
<keyword evidence="1" id="KW-1133">Transmembrane helix</keyword>
<feature type="domain" description="DUF1648" evidence="2">
    <location>
        <begin position="25"/>
        <end position="66"/>
    </location>
</feature>
<name>A0A846RRE2_9MICO</name>
<reference evidence="3 4" key="1">
    <citation type="submission" date="2020-03" db="EMBL/GenBank/DDBJ databases">
        <title>Sequencing the genomes of 1000 actinobacteria strains.</title>
        <authorList>
            <person name="Klenk H.-P."/>
        </authorList>
    </citation>
    <scope>NUCLEOTIDE SEQUENCE [LARGE SCALE GENOMIC DNA]</scope>
    <source>
        <strain evidence="3 4">DSM 18964</strain>
    </source>
</reference>
<keyword evidence="1" id="KW-0812">Transmembrane</keyword>
<evidence type="ECO:0000256" key="1">
    <source>
        <dbReference type="SAM" id="Phobius"/>
    </source>
</evidence>
<accession>A0A846RRE2</accession>
<proteinExistence type="predicted"/>
<evidence type="ECO:0000313" key="3">
    <source>
        <dbReference type="EMBL" id="NJC56584.1"/>
    </source>
</evidence>
<comment type="caution">
    <text evidence="3">The sequence shown here is derived from an EMBL/GenBank/DDBJ whole genome shotgun (WGS) entry which is preliminary data.</text>
</comment>